<proteinExistence type="predicted"/>
<evidence type="ECO:0000256" key="5">
    <source>
        <dbReference type="ARBA" id="ARBA00022989"/>
    </source>
</evidence>
<keyword evidence="10" id="KW-1185">Reference proteome</keyword>
<dbReference type="PROSITE" id="PS50928">
    <property type="entry name" value="ABC_TM1"/>
    <property type="match status" value="1"/>
</dbReference>
<accession>A0ABV1KLQ6</accession>
<evidence type="ECO:0000259" key="8">
    <source>
        <dbReference type="PROSITE" id="PS50928"/>
    </source>
</evidence>
<dbReference type="EMBL" id="JASKHM010000001">
    <property type="protein sequence ID" value="MEQ4481020.1"/>
    <property type="molecule type" value="Genomic_DNA"/>
</dbReference>
<reference evidence="9 10" key="1">
    <citation type="journal article" date="2023" name="Genome Announc.">
        <title>Pan-Genome Analyses of the Genus Cohnella and Proposal of the Novel Species Cohnella silvisoli sp. nov., Isolated from Forest Soil.</title>
        <authorList>
            <person name="Wang C."/>
            <person name="Mao L."/>
            <person name="Bao G."/>
            <person name="Zhu H."/>
        </authorList>
    </citation>
    <scope>NUCLEOTIDE SEQUENCE [LARGE SCALE GENOMIC DNA]</scope>
    <source>
        <strain evidence="9 10">NL03-T5-1</strain>
    </source>
</reference>
<feature type="transmembrane region" description="Helical" evidence="7">
    <location>
        <begin position="260"/>
        <end position="279"/>
    </location>
</feature>
<evidence type="ECO:0000313" key="9">
    <source>
        <dbReference type="EMBL" id="MEQ4481020.1"/>
    </source>
</evidence>
<dbReference type="PANTHER" id="PTHR43744">
    <property type="entry name" value="ABC TRANSPORTER PERMEASE PROTEIN MG189-RELATED-RELATED"/>
    <property type="match status" value="1"/>
</dbReference>
<feature type="transmembrane region" description="Helical" evidence="7">
    <location>
        <begin position="71"/>
        <end position="95"/>
    </location>
</feature>
<evidence type="ECO:0000256" key="1">
    <source>
        <dbReference type="ARBA" id="ARBA00004651"/>
    </source>
</evidence>
<dbReference type="PANTHER" id="PTHR43744:SF9">
    <property type="entry name" value="POLYGALACTURONAN_RHAMNOGALACTURONAN TRANSPORT SYSTEM PERMEASE PROTEIN YTCP"/>
    <property type="match status" value="1"/>
</dbReference>
<dbReference type="SUPFAM" id="SSF161098">
    <property type="entry name" value="MetI-like"/>
    <property type="match status" value="1"/>
</dbReference>
<feature type="transmembrane region" description="Helical" evidence="7">
    <location>
        <begin position="138"/>
        <end position="159"/>
    </location>
</feature>
<feature type="domain" description="ABC transmembrane type-1" evidence="8">
    <location>
        <begin position="72"/>
        <end position="279"/>
    </location>
</feature>
<dbReference type="Proteomes" id="UP001493487">
    <property type="component" value="Unassembled WGS sequence"/>
</dbReference>
<feature type="transmembrane region" description="Helical" evidence="7">
    <location>
        <begin position="107"/>
        <end position="126"/>
    </location>
</feature>
<keyword evidence="3" id="KW-1003">Cell membrane</keyword>
<dbReference type="RefSeq" id="WP_232182678.1">
    <property type="nucleotide sequence ID" value="NZ_JAIOAP010000001.1"/>
</dbReference>
<evidence type="ECO:0000256" key="2">
    <source>
        <dbReference type="ARBA" id="ARBA00022448"/>
    </source>
</evidence>
<keyword evidence="4 7" id="KW-0812">Transmembrane</keyword>
<feature type="transmembrane region" description="Helical" evidence="7">
    <location>
        <begin position="180"/>
        <end position="202"/>
    </location>
</feature>
<name>A0ABV1KLQ6_9BACL</name>
<dbReference type="CDD" id="cd06261">
    <property type="entry name" value="TM_PBP2"/>
    <property type="match status" value="1"/>
</dbReference>
<dbReference type="InterPro" id="IPR035906">
    <property type="entry name" value="MetI-like_sf"/>
</dbReference>
<keyword evidence="5 7" id="KW-1133">Transmembrane helix</keyword>
<evidence type="ECO:0000256" key="4">
    <source>
        <dbReference type="ARBA" id="ARBA00022692"/>
    </source>
</evidence>
<keyword evidence="6 7" id="KW-0472">Membrane</keyword>
<keyword evidence="2" id="KW-0813">Transport</keyword>
<organism evidence="9 10">
    <name type="scientific">Cohnella silvisoli</name>
    <dbReference type="NCBI Taxonomy" id="2873699"/>
    <lineage>
        <taxon>Bacteria</taxon>
        <taxon>Bacillati</taxon>
        <taxon>Bacillota</taxon>
        <taxon>Bacilli</taxon>
        <taxon>Bacillales</taxon>
        <taxon>Paenibacillaceae</taxon>
        <taxon>Cohnella</taxon>
    </lineage>
</organism>
<comment type="subcellular location">
    <subcellularLocation>
        <location evidence="1">Cell membrane</location>
        <topology evidence="1">Multi-pass membrane protein</topology>
    </subcellularLocation>
</comment>
<evidence type="ECO:0000256" key="7">
    <source>
        <dbReference type="SAM" id="Phobius"/>
    </source>
</evidence>
<dbReference type="Gene3D" id="1.10.3720.10">
    <property type="entry name" value="MetI-like"/>
    <property type="match status" value="1"/>
</dbReference>
<sequence length="294" mass="33769">MKHSKTDILFQIVNYALLVTFTFCCFYPFYYIFIYSLSDASEIAGNVSFAPVGLTLHNYTKIFELNDIGQAFLISLLRTITGTAITVFSCMLFSYLLTRKELVARKLMYRSVIITLYFNAGLIPWYLTMRMYGLKDNFLLYILPSAIVGFFVILIKTFIEEMPIVLQESAMIDGAGYFRIFRSVIFPLALPIAATIAVFQSVGHWNAWTDNFFLVRDPHLQTLQMILWDYLNEAEFLAERMRDMTSMGNVSRVEMSPETIKMTITMIATLPILVVYPMLQRYFVKGIMLGAVKG</sequence>
<feature type="transmembrane region" description="Helical" evidence="7">
    <location>
        <begin position="12"/>
        <end position="33"/>
    </location>
</feature>
<evidence type="ECO:0000313" key="10">
    <source>
        <dbReference type="Proteomes" id="UP001493487"/>
    </source>
</evidence>
<evidence type="ECO:0000256" key="6">
    <source>
        <dbReference type="ARBA" id="ARBA00023136"/>
    </source>
</evidence>
<protein>
    <submittedName>
        <fullName evidence="9">Carbohydrate ABC transporter permease</fullName>
    </submittedName>
</protein>
<evidence type="ECO:0000256" key="3">
    <source>
        <dbReference type="ARBA" id="ARBA00022475"/>
    </source>
</evidence>
<dbReference type="InterPro" id="IPR000515">
    <property type="entry name" value="MetI-like"/>
</dbReference>
<comment type="caution">
    <text evidence="9">The sequence shown here is derived from an EMBL/GenBank/DDBJ whole genome shotgun (WGS) entry which is preliminary data.</text>
</comment>
<gene>
    <name evidence="9" type="ORF">QJS35_01285</name>
</gene>